<evidence type="ECO:0000313" key="4">
    <source>
        <dbReference type="EMBL" id="EEF47781.1"/>
    </source>
</evidence>
<dbReference type="PANTHER" id="PTHR31623:SF28">
    <property type="entry name" value="BAHD ACYLTRANSFERASE"/>
    <property type="match status" value="1"/>
</dbReference>
<dbReference type="PANTHER" id="PTHR31623">
    <property type="entry name" value="F21J9.9"/>
    <property type="match status" value="1"/>
</dbReference>
<dbReference type="Gene3D" id="3.30.559.10">
    <property type="entry name" value="Chloramphenicol acetyltransferase-like domain"/>
    <property type="match status" value="1"/>
</dbReference>
<dbReference type="AlphaFoldDB" id="B9RLQ6"/>
<dbReference type="InParanoid" id="B9RLQ6"/>
<proteinExistence type="inferred from homology"/>
<dbReference type="GO" id="GO:0016746">
    <property type="term" value="F:acyltransferase activity"/>
    <property type="evidence" value="ECO:0007669"/>
    <property type="project" value="UniProtKB-KW"/>
</dbReference>
<sequence>MKVQVISREIIKPSSSTPQHLGIYKLSLHDQLAPRSLLPYKKSHHLKQSFSEALTHLYPLAGRITDDLFCIDCNDDGGSYSEARVAGDMSTILQDPNRDQLEMLLPCHPCDVSPEISSQVILVA</sequence>
<dbReference type="Proteomes" id="UP000008311">
    <property type="component" value="Unassembled WGS sequence"/>
</dbReference>
<dbReference type="EMBL" id="EQ973788">
    <property type="protein sequence ID" value="EEF47781.1"/>
    <property type="molecule type" value="Genomic_DNA"/>
</dbReference>
<organism evidence="4 5">
    <name type="scientific">Ricinus communis</name>
    <name type="common">Castor bean</name>
    <dbReference type="NCBI Taxonomy" id="3988"/>
    <lineage>
        <taxon>Eukaryota</taxon>
        <taxon>Viridiplantae</taxon>
        <taxon>Streptophyta</taxon>
        <taxon>Embryophyta</taxon>
        <taxon>Tracheophyta</taxon>
        <taxon>Spermatophyta</taxon>
        <taxon>Magnoliopsida</taxon>
        <taxon>eudicotyledons</taxon>
        <taxon>Gunneridae</taxon>
        <taxon>Pentapetalae</taxon>
        <taxon>rosids</taxon>
        <taxon>fabids</taxon>
        <taxon>Malpighiales</taxon>
        <taxon>Euphorbiaceae</taxon>
        <taxon>Acalyphoideae</taxon>
        <taxon>Acalypheae</taxon>
        <taxon>Ricinus</taxon>
    </lineage>
</organism>
<name>B9RLQ6_RICCO</name>
<evidence type="ECO:0000256" key="2">
    <source>
        <dbReference type="ARBA" id="ARBA00022679"/>
    </source>
</evidence>
<accession>B9RLQ6</accession>
<dbReference type="eggNOG" id="ENOG502QSKU">
    <property type="taxonomic scope" value="Eukaryota"/>
</dbReference>
<evidence type="ECO:0000256" key="1">
    <source>
        <dbReference type="ARBA" id="ARBA00009861"/>
    </source>
</evidence>
<evidence type="ECO:0008006" key="6">
    <source>
        <dbReference type="Google" id="ProtNLM"/>
    </source>
</evidence>
<evidence type="ECO:0000256" key="3">
    <source>
        <dbReference type="ARBA" id="ARBA00023315"/>
    </source>
</evidence>
<dbReference type="InterPro" id="IPR023213">
    <property type="entry name" value="CAT-like_dom_sf"/>
</dbReference>
<gene>
    <name evidence="4" type="ORF">RCOM_1470030</name>
</gene>
<comment type="similarity">
    <text evidence="1">Belongs to the plant acyltransferase family.</text>
</comment>
<keyword evidence="5" id="KW-1185">Reference proteome</keyword>
<dbReference type="Pfam" id="PF02458">
    <property type="entry name" value="Transferase"/>
    <property type="match status" value="1"/>
</dbReference>
<reference evidence="5" key="1">
    <citation type="journal article" date="2010" name="Nat. Biotechnol.">
        <title>Draft genome sequence of the oilseed species Ricinus communis.</title>
        <authorList>
            <person name="Chan A.P."/>
            <person name="Crabtree J."/>
            <person name="Zhao Q."/>
            <person name="Lorenzi H."/>
            <person name="Orvis J."/>
            <person name="Puiu D."/>
            <person name="Melake-Berhan A."/>
            <person name="Jones K.M."/>
            <person name="Redman J."/>
            <person name="Chen G."/>
            <person name="Cahoon E.B."/>
            <person name="Gedil M."/>
            <person name="Stanke M."/>
            <person name="Haas B.J."/>
            <person name="Wortman J.R."/>
            <person name="Fraser-Liggett C.M."/>
            <person name="Ravel J."/>
            <person name="Rabinowicz P.D."/>
        </authorList>
    </citation>
    <scope>NUCLEOTIDE SEQUENCE [LARGE SCALE GENOMIC DNA]</scope>
    <source>
        <strain evidence="5">cv. Hale</strain>
    </source>
</reference>
<protein>
    <recommendedName>
        <fullName evidence="6">Transferase</fullName>
    </recommendedName>
</protein>
<keyword evidence="3" id="KW-0012">Acyltransferase</keyword>
<evidence type="ECO:0000313" key="5">
    <source>
        <dbReference type="Proteomes" id="UP000008311"/>
    </source>
</evidence>
<keyword evidence="2" id="KW-0808">Transferase</keyword>